<proteinExistence type="predicted"/>
<dbReference type="Proteomes" id="UP000249354">
    <property type="component" value="Unassembled WGS sequence"/>
</dbReference>
<dbReference type="EMBL" id="QBMC01000006">
    <property type="protein sequence ID" value="PZO22839.1"/>
    <property type="molecule type" value="Genomic_DNA"/>
</dbReference>
<reference evidence="1 2" key="2">
    <citation type="submission" date="2018-06" db="EMBL/GenBank/DDBJ databases">
        <title>Metagenomic assembly of (sub)arctic Cyanobacteria and their associated microbiome from non-axenic cultures.</title>
        <authorList>
            <person name="Baurain D."/>
        </authorList>
    </citation>
    <scope>NUCLEOTIDE SEQUENCE [LARGE SCALE GENOMIC DNA]</scope>
    <source>
        <strain evidence="1">ULC129bin1</strain>
    </source>
</reference>
<accession>A0A2W4V138</accession>
<gene>
    <name evidence="1" type="ORF">DCF25_01675</name>
</gene>
<reference evidence="2" key="1">
    <citation type="submission" date="2018-04" db="EMBL/GenBank/DDBJ databases">
        <authorList>
            <person name="Cornet L."/>
        </authorList>
    </citation>
    <scope>NUCLEOTIDE SEQUENCE [LARGE SCALE GENOMIC DNA]</scope>
</reference>
<dbReference type="AlphaFoldDB" id="A0A2W4V138"/>
<comment type="caution">
    <text evidence="1">The sequence shown here is derived from an EMBL/GenBank/DDBJ whole genome shotgun (WGS) entry which is preliminary data.</text>
</comment>
<name>A0A2W4V138_9CYAN</name>
<evidence type="ECO:0000313" key="2">
    <source>
        <dbReference type="Proteomes" id="UP000249354"/>
    </source>
</evidence>
<protein>
    <submittedName>
        <fullName evidence="1">Uncharacterized protein</fullName>
    </submittedName>
</protein>
<organism evidence="1 2">
    <name type="scientific">Leptolyngbya foveolarum</name>
    <dbReference type="NCBI Taxonomy" id="47253"/>
    <lineage>
        <taxon>Bacteria</taxon>
        <taxon>Bacillati</taxon>
        <taxon>Cyanobacteriota</taxon>
        <taxon>Cyanophyceae</taxon>
        <taxon>Leptolyngbyales</taxon>
        <taxon>Leptolyngbyaceae</taxon>
        <taxon>Leptolyngbya group</taxon>
        <taxon>Leptolyngbya</taxon>
    </lineage>
</organism>
<sequence>MNKFLWLIGLPVIVAVISMLVSSFTQRQRVSQALSVVAQPSTIVMVESADSNANGDRLAHPPIRQTFTSGTYRLVISTEDNWKTPLTQAKLFQGSTVLWEKALPHQYGPKFVLIGTQGNVLLLDEFINVASPHAITLIDIKGQAIAQHSVKAIQTTLNLSTADLTKQATTGWWISAAPTLNQLENCATVLTGGTTLSIDLETGAIGPRDPSII</sequence>
<evidence type="ECO:0000313" key="1">
    <source>
        <dbReference type="EMBL" id="PZO22839.1"/>
    </source>
</evidence>